<dbReference type="EMBL" id="CP027806">
    <property type="protein sequence ID" value="AXJ02292.1"/>
    <property type="molecule type" value="Genomic_DNA"/>
</dbReference>
<dbReference type="Proteomes" id="UP000254808">
    <property type="component" value="Chromosome"/>
</dbReference>
<evidence type="ECO:0000313" key="1">
    <source>
        <dbReference type="EMBL" id="AXJ02292.1"/>
    </source>
</evidence>
<protein>
    <submittedName>
        <fullName evidence="1">Uncharacterized protein</fullName>
    </submittedName>
</protein>
<dbReference type="AlphaFoldDB" id="A0A345UP90"/>
<name>A0A345UP90_9BACT</name>
<proteinExistence type="predicted"/>
<evidence type="ECO:0000313" key="2">
    <source>
        <dbReference type="Proteomes" id="UP000254808"/>
    </source>
</evidence>
<keyword evidence="2" id="KW-1185">Reference proteome</keyword>
<gene>
    <name evidence="1" type="ORF">CYPRO_3056</name>
</gene>
<reference evidence="1 2" key="1">
    <citation type="submission" date="2018-03" db="EMBL/GenBank/DDBJ databases">
        <title>Phenotypic and genomic properties of Cyclonatronum proteinivorum gen. nov., sp. nov., a haloalkaliphilic bacteroidete from soda lakes possessing Na+-translocating rhodopsin.</title>
        <authorList>
            <person name="Toshchakov S.V."/>
            <person name="Korzhenkov A."/>
            <person name="Samarov N.I."/>
            <person name="Kublanov I.V."/>
            <person name="Muntyan M.S."/>
            <person name="Sorokin D.Y."/>
        </authorList>
    </citation>
    <scope>NUCLEOTIDE SEQUENCE [LARGE SCALE GENOMIC DNA]</scope>
    <source>
        <strain evidence="1 2">Omega</strain>
    </source>
</reference>
<dbReference type="KEGG" id="cprv:CYPRO_3056"/>
<accession>A0A345UP90</accession>
<organism evidence="1 2">
    <name type="scientific">Cyclonatronum proteinivorum</name>
    <dbReference type="NCBI Taxonomy" id="1457365"/>
    <lineage>
        <taxon>Bacteria</taxon>
        <taxon>Pseudomonadati</taxon>
        <taxon>Balneolota</taxon>
        <taxon>Balneolia</taxon>
        <taxon>Balneolales</taxon>
        <taxon>Cyclonatronaceae</taxon>
        <taxon>Cyclonatronum</taxon>
    </lineage>
</organism>
<sequence>MEIRRLFESLPRKNQVCRNGIKLPIASPKKSNAFIFDLGLLNYHEKQ</sequence>